<evidence type="ECO:0000313" key="3">
    <source>
        <dbReference type="EMBL" id="CAG9114692.1"/>
    </source>
</evidence>
<evidence type="ECO:0000256" key="1">
    <source>
        <dbReference type="SAM" id="MobiDB-lite"/>
    </source>
</evidence>
<reference evidence="3" key="2">
    <citation type="submission" date="2020-08" db="EMBL/GenBank/DDBJ databases">
        <authorList>
            <person name="Kikuchi T."/>
        </authorList>
    </citation>
    <scope>NUCLEOTIDE SEQUENCE</scope>
    <source>
        <strain evidence="2">Ka4C1</strain>
    </source>
</reference>
<gene>
    <name evidence="2" type="ORF">BXYJ_LOCUS8589</name>
</gene>
<dbReference type="EMBL" id="CAJFCV020000004">
    <property type="protein sequence ID" value="CAG9114692.1"/>
    <property type="molecule type" value="Genomic_DNA"/>
</dbReference>
<evidence type="ECO:0000313" key="6">
    <source>
        <dbReference type="WBParaSite" id="BXY_0714900.1"/>
    </source>
</evidence>
<sequence>MRCDTLYNKYLHNSSKLKIVNDYYSFSIVLLVESSKNIWSSAEIATVKILAPARALGSVQNLKRPPAPIPGPQPGNLGSEPEPRAGSGAVAISGLQPKRQVNGRPLTSSNR</sequence>
<protein>
    <submittedName>
        <fullName evidence="2">(pine wood nematode) hypothetical protein</fullName>
    </submittedName>
</protein>
<dbReference type="Proteomes" id="UP000659654">
    <property type="component" value="Unassembled WGS sequence"/>
</dbReference>
<feature type="region of interest" description="Disordered" evidence="1">
    <location>
        <begin position="61"/>
        <end position="111"/>
    </location>
</feature>
<reference evidence="6" key="1">
    <citation type="submission" date="2016-11" db="UniProtKB">
        <authorList>
            <consortium name="WormBaseParasite"/>
        </authorList>
    </citation>
    <scope>IDENTIFICATION</scope>
</reference>
<dbReference type="EMBL" id="CAJFDI010000004">
    <property type="protein sequence ID" value="CAD5225527.1"/>
    <property type="molecule type" value="Genomic_DNA"/>
</dbReference>
<evidence type="ECO:0000313" key="4">
    <source>
        <dbReference type="Proteomes" id="UP000095284"/>
    </source>
</evidence>
<evidence type="ECO:0000313" key="2">
    <source>
        <dbReference type="EMBL" id="CAD5225527.1"/>
    </source>
</evidence>
<dbReference type="Proteomes" id="UP000582659">
    <property type="component" value="Unassembled WGS sequence"/>
</dbReference>
<proteinExistence type="predicted"/>
<evidence type="ECO:0000313" key="5">
    <source>
        <dbReference type="Proteomes" id="UP000659654"/>
    </source>
</evidence>
<accession>A0A1I7S2C0</accession>
<dbReference type="AlphaFoldDB" id="A0A1I7S2C0"/>
<organism evidence="4 6">
    <name type="scientific">Bursaphelenchus xylophilus</name>
    <name type="common">Pinewood nematode worm</name>
    <name type="synonym">Aphelenchoides xylophilus</name>
    <dbReference type="NCBI Taxonomy" id="6326"/>
    <lineage>
        <taxon>Eukaryota</taxon>
        <taxon>Metazoa</taxon>
        <taxon>Ecdysozoa</taxon>
        <taxon>Nematoda</taxon>
        <taxon>Chromadorea</taxon>
        <taxon>Rhabditida</taxon>
        <taxon>Tylenchina</taxon>
        <taxon>Tylenchomorpha</taxon>
        <taxon>Aphelenchoidea</taxon>
        <taxon>Aphelenchoididae</taxon>
        <taxon>Bursaphelenchus</taxon>
    </lineage>
</organism>
<dbReference type="Proteomes" id="UP000095284">
    <property type="component" value="Unplaced"/>
</dbReference>
<name>A0A1I7S2C0_BURXY</name>
<keyword evidence="5" id="KW-1185">Reference proteome</keyword>
<dbReference type="WBParaSite" id="BXY_0714900.1">
    <property type="protein sequence ID" value="BXY_0714900.1"/>
    <property type="gene ID" value="BXY_0714900"/>
</dbReference>
<dbReference type="OrthoDB" id="5911135at2759"/>